<feature type="chain" id="PRO_5035933440" description="Kisspeptin" evidence="1">
    <location>
        <begin position="18"/>
        <end position="106"/>
    </location>
</feature>
<name>A0A8T0AN22_SILME</name>
<proteinExistence type="predicted"/>
<evidence type="ECO:0000256" key="1">
    <source>
        <dbReference type="SAM" id="SignalP"/>
    </source>
</evidence>
<comment type="caution">
    <text evidence="2">The sequence shown here is derived from an EMBL/GenBank/DDBJ whole genome shotgun (WGS) entry which is preliminary data.</text>
</comment>
<dbReference type="Proteomes" id="UP000606274">
    <property type="component" value="Unassembled WGS sequence"/>
</dbReference>
<evidence type="ECO:0000313" key="3">
    <source>
        <dbReference type="Proteomes" id="UP000606274"/>
    </source>
</evidence>
<evidence type="ECO:0000313" key="2">
    <source>
        <dbReference type="EMBL" id="KAF7693323.1"/>
    </source>
</evidence>
<evidence type="ECO:0008006" key="4">
    <source>
        <dbReference type="Google" id="ProtNLM"/>
    </source>
</evidence>
<keyword evidence="3" id="KW-1185">Reference proteome</keyword>
<dbReference type="AlphaFoldDB" id="A0A8T0AN22"/>
<gene>
    <name evidence="2" type="ORF">HF521_008639</name>
</gene>
<feature type="signal peptide" evidence="1">
    <location>
        <begin position="1"/>
        <end position="17"/>
    </location>
</feature>
<accession>A0A8T0AN22</accession>
<reference evidence="2" key="1">
    <citation type="submission" date="2020-08" db="EMBL/GenBank/DDBJ databases">
        <title>Chromosome-level assembly of Southern catfish (Silurus meridionalis) provides insights into visual adaptation to the nocturnal and benthic lifestyles.</title>
        <authorList>
            <person name="Zhang Y."/>
            <person name="Wang D."/>
            <person name="Peng Z."/>
        </authorList>
    </citation>
    <scope>NUCLEOTIDE SEQUENCE</scope>
    <source>
        <strain evidence="2">SWU-2019-XX</strain>
        <tissue evidence="2">Muscle</tissue>
    </source>
</reference>
<keyword evidence="1" id="KW-0732">Signal</keyword>
<sequence length="106" mass="12254">MLLFAVILLLSATLGESNPKQEYAEDVTSEERVLRFLQRIAAQPTHEPLASKLLPHHAMNMPNPWLSAQLPSSLWWWHPENPHPETKRRQNLSPYNLNSFGLRYGK</sequence>
<organism evidence="2 3">
    <name type="scientific">Silurus meridionalis</name>
    <name type="common">Southern catfish</name>
    <name type="synonym">Silurus soldatovi meridionalis</name>
    <dbReference type="NCBI Taxonomy" id="175797"/>
    <lineage>
        <taxon>Eukaryota</taxon>
        <taxon>Metazoa</taxon>
        <taxon>Chordata</taxon>
        <taxon>Craniata</taxon>
        <taxon>Vertebrata</taxon>
        <taxon>Euteleostomi</taxon>
        <taxon>Actinopterygii</taxon>
        <taxon>Neopterygii</taxon>
        <taxon>Teleostei</taxon>
        <taxon>Ostariophysi</taxon>
        <taxon>Siluriformes</taxon>
        <taxon>Siluridae</taxon>
        <taxon>Silurus</taxon>
    </lineage>
</organism>
<protein>
    <recommendedName>
        <fullName evidence="4">Kisspeptin</fullName>
    </recommendedName>
</protein>
<dbReference type="EMBL" id="JABFDY010000019">
    <property type="protein sequence ID" value="KAF7693323.1"/>
    <property type="molecule type" value="Genomic_DNA"/>
</dbReference>